<evidence type="ECO:0000313" key="1">
    <source>
        <dbReference type="EMBL" id="TYJ53531.1"/>
    </source>
</evidence>
<name>A0A5D3ATI9_9TREE</name>
<dbReference type="AlphaFoldDB" id="A0A5D3ATI9"/>
<sequence>MCSHFSQYVTYTLVRYIDALVEQKEEDWGALRAYLIEAYPDRSKHVVAGFADMQAFVDKWKMRPIVTREEVTEREKDLTLIESGIRRTRPLSQVSHDLDAMVFQSTFPDQMYELRADLKQAG</sequence>
<comment type="caution">
    <text evidence="1">The sequence shown here is derived from an EMBL/GenBank/DDBJ whole genome shotgun (WGS) entry which is preliminary data.</text>
</comment>
<feature type="non-terminal residue" evidence="1">
    <location>
        <position position="122"/>
    </location>
</feature>
<evidence type="ECO:0000313" key="2">
    <source>
        <dbReference type="Proteomes" id="UP000322245"/>
    </source>
</evidence>
<organism evidence="1 2">
    <name type="scientific">Cryptococcus floricola</name>
    <dbReference type="NCBI Taxonomy" id="2591691"/>
    <lineage>
        <taxon>Eukaryota</taxon>
        <taxon>Fungi</taxon>
        <taxon>Dikarya</taxon>
        <taxon>Basidiomycota</taxon>
        <taxon>Agaricomycotina</taxon>
        <taxon>Tremellomycetes</taxon>
        <taxon>Tremellales</taxon>
        <taxon>Cryptococcaceae</taxon>
        <taxon>Cryptococcus</taxon>
    </lineage>
</organism>
<proteinExistence type="predicted"/>
<keyword evidence="2" id="KW-1185">Reference proteome</keyword>
<gene>
    <name evidence="1" type="ORF">B9479_005862</name>
</gene>
<protein>
    <submittedName>
        <fullName evidence="1">Uncharacterized protein</fullName>
    </submittedName>
</protein>
<dbReference type="Proteomes" id="UP000322245">
    <property type="component" value="Unassembled WGS sequence"/>
</dbReference>
<reference evidence="1 2" key="1">
    <citation type="submission" date="2017-05" db="EMBL/GenBank/DDBJ databases">
        <title>The Genome Sequence of Tsuchiyaea wingfieldii DSM 27421.</title>
        <authorList>
            <person name="Cuomo C."/>
            <person name="Passer A."/>
            <person name="Billmyre B."/>
            <person name="Heitman J."/>
        </authorList>
    </citation>
    <scope>NUCLEOTIDE SEQUENCE [LARGE SCALE GENOMIC DNA]</scope>
    <source>
        <strain evidence="1 2">DSM 27421</strain>
    </source>
</reference>
<dbReference type="EMBL" id="NIDF01000086">
    <property type="protein sequence ID" value="TYJ53531.1"/>
    <property type="molecule type" value="Genomic_DNA"/>
</dbReference>
<accession>A0A5D3ATI9</accession>